<feature type="compositionally biased region" description="Polar residues" evidence="1">
    <location>
        <begin position="257"/>
        <end position="269"/>
    </location>
</feature>
<dbReference type="PROSITE" id="PS51419">
    <property type="entry name" value="RAB"/>
    <property type="match status" value="1"/>
</dbReference>
<sequence length="925" mass="99736">MDQNPQNKRRRRSSITQQLHRIFNVDRQEIRESWPVPSNASARAAPGQHQQYRKEGTDTKLYHHGQYDNQSSHHPTRGSPDLGDLDFAQAYGAASGEPQLRSRRQKPSTGWEHAVENVQGFSGTPENAVHSIEKSTARNGTNTVSQKKDKRVTRRLEAERIELEKRLLKLEQTQLAGNHNSLKRESRRLTKKQPLGSSSRGSSVSADESRRSSRRLSGLFSISRRTSTSRSSSVNGRNGEESTDSAPVPTKTPADDASTSRVAKPSLSTSLPERFSAVISKGLIVGSNALLQDQTSPAHSPSPPATTAATNQSETLEANEERSLQKPEPILDDAKQQIGNHGKSSKSRSLQTSPDLDPISFAATLHLARRARDNDQLQGRSPDKVQHPSLVQRDVTQNEKLDDSQGLGSSKTGAVSQPNPSTIGNTSSLPTKVSVKSIPRRTFKPSPLAGDSTTSGSSQLLAGNASISRLRNSGGSSGARRTPSSPLVTVATRMSPAVGSLQVSQLSINSQPETEREGKAQDAASERTRKSNNCANTRVSKEQEALDYVSSQHARTRHLTQTSAPVSNPPQLSVKSRIQASANDKNINRLSLKHNRQEAPAILGAPTARVNQDIPPLPEHKSGRRLNAQEFATPGSASSRSSSPEPCSEDYNTADEAGSIRSVPRGHDGCLNGTERFRSVSRSYYRGAAGAILIYDISSQASFAALPTFLMDARALASPNLTVLLAGNKADLASDSVTHGDFADDSMRAPPTPSSTSSKQSSFPLDSVPGSVRSTNLLGPGTRLTATYAFEGRQVSAEESAHWAAKANIPVAVEVSALTGEGVEELFNRLARIILTKIELGEIDPDDPQSGIQYGDGGLYGQGTSDGSSIRSRMTVDDNSVQLHRRNPKRRGGSRGVSNWRSNMGEWEEVFRLSGSHQKKGTGCC</sequence>
<feature type="region of interest" description="Disordered" evidence="1">
    <location>
        <begin position="132"/>
        <end position="151"/>
    </location>
</feature>
<feature type="compositionally biased region" description="Low complexity" evidence="1">
    <location>
        <begin position="634"/>
        <end position="646"/>
    </location>
</feature>
<feature type="compositionally biased region" description="Low complexity" evidence="1">
    <location>
        <begin position="215"/>
        <end position="233"/>
    </location>
</feature>
<protein>
    <submittedName>
        <fullName evidence="2">Uncharacterized protein</fullName>
    </submittedName>
</protein>
<proteinExistence type="predicted"/>
<feature type="region of interest" description="Disordered" evidence="1">
    <location>
        <begin position="468"/>
        <end position="487"/>
    </location>
</feature>
<feature type="region of interest" description="Disordered" evidence="1">
    <location>
        <begin position="603"/>
        <end position="672"/>
    </location>
</feature>
<feature type="compositionally biased region" description="Polar residues" evidence="1">
    <location>
        <begin position="862"/>
        <end position="882"/>
    </location>
</feature>
<feature type="compositionally biased region" description="Basic and acidic residues" evidence="1">
    <location>
        <begin position="23"/>
        <end position="32"/>
    </location>
</feature>
<comment type="caution">
    <text evidence="2">The sequence shown here is derived from an EMBL/GenBank/DDBJ whole genome shotgun (WGS) entry which is preliminary data.</text>
</comment>
<evidence type="ECO:0000256" key="1">
    <source>
        <dbReference type="SAM" id="MobiDB-lite"/>
    </source>
</evidence>
<dbReference type="InterPro" id="IPR027417">
    <property type="entry name" value="P-loop_NTPase"/>
</dbReference>
<dbReference type="PANTHER" id="PTHR47979">
    <property type="entry name" value="DRAB11-RELATED"/>
    <property type="match status" value="1"/>
</dbReference>
<feature type="region of interest" description="Disordered" evidence="1">
    <location>
        <begin position="551"/>
        <end position="573"/>
    </location>
</feature>
<feature type="region of interest" description="Disordered" evidence="1">
    <location>
        <begin position="741"/>
        <end position="776"/>
    </location>
</feature>
<feature type="region of interest" description="Disordered" evidence="1">
    <location>
        <begin position="178"/>
        <end position="269"/>
    </location>
</feature>
<dbReference type="AlphaFoldDB" id="A0AAN4PG79"/>
<evidence type="ECO:0000313" key="3">
    <source>
        <dbReference type="Proteomes" id="UP000051487"/>
    </source>
</evidence>
<feature type="region of interest" description="Disordered" evidence="1">
    <location>
        <begin position="1"/>
        <end position="86"/>
    </location>
</feature>
<feature type="region of interest" description="Disordered" evidence="1">
    <location>
        <begin position="856"/>
        <end position="899"/>
    </location>
</feature>
<gene>
    <name evidence="2" type="ORF">ALT_2934</name>
</gene>
<dbReference type="Gene3D" id="3.40.50.300">
    <property type="entry name" value="P-loop containing nucleotide triphosphate hydrolases"/>
    <property type="match status" value="1"/>
</dbReference>
<organism evidence="2 3">
    <name type="scientific">Aspergillus lentulus</name>
    <dbReference type="NCBI Taxonomy" id="293939"/>
    <lineage>
        <taxon>Eukaryota</taxon>
        <taxon>Fungi</taxon>
        <taxon>Dikarya</taxon>
        <taxon>Ascomycota</taxon>
        <taxon>Pezizomycotina</taxon>
        <taxon>Eurotiomycetes</taxon>
        <taxon>Eurotiomycetidae</taxon>
        <taxon>Eurotiales</taxon>
        <taxon>Aspergillaceae</taxon>
        <taxon>Aspergillus</taxon>
        <taxon>Aspergillus subgen. Fumigati</taxon>
    </lineage>
</organism>
<dbReference type="InterPro" id="IPR001806">
    <property type="entry name" value="Small_GTPase"/>
</dbReference>
<dbReference type="SUPFAM" id="SSF52540">
    <property type="entry name" value="P-loop containing nucleoside triphosphate hydrolases"/>
    <property type="match status" value="1"/>
</dbReference>
<feature type="compositionally biased region" description="Polar residues" evidence="1">
    <location>
        <begin position="501"/>
        <end position="512"/>
    </location>
</feature>
<feature type="compositionally biased region" description="Polar residues" evidence="1">
    <location>
        <begin position="406"/>
        <end position="431"/>
    </location>
</feature>
<feature type="compositionally biased region" description="Low complexity" evidence="1">
    <location>
        <begin position="295"/>
        <end position="310"/>
    </location>
</feature>
<dbReference type="EMBL" id="BCLY01000005">
    <property type="protein sequence ID" value="GAQ05613.1"/>
    <property type="molecule type" value="Genomic_DNA"/>
</dbReference>
<dbReference type="InterPro" id="IPR050209">
    <property type="entry name" value="Rab_GTPases_membrane_traffic"/>
</dbReference>
<reference evidence="2 3" key="1">
    <citation type="submission" date="2015-11" db="EMBL/GenBank/DDBJ databases">
        <title>Aspergillus lentulus strain IFM 54703T.</title>
        <authorList>
            <person name="Kusuya Y."/>
            <person name="Sakai K."/>
            <person name="Kamei K."/>
            <person name="Takahashi H."/>
            <person name="Yaguchi T."/>
        </authorList>
    </citation>
    <scope>NUCLEOTIDE SEQUENCE [LARGE SCALE GENOMIC DNA]</scope>
    <source>
        <strain evidence="2 3">IFM 54703</strain>
    </source>
</reference>
<name>A0AAN4PG79_ASPLE</name>
<dbReference type="GO" id="GO:0005525">
    <property type="term" value="F:GTP binding"/>
    <property type="evidence" value="ECO:0007669"/>
    <property type="project" value="InterPro"/>
</dbReference>
<feature type="compositionally biased region" description="Basic and acidic residues" evidence="1">
    <location>
        <begin position="372"/>
        <end position="386"/>
    </location>
</feature>
<feature type="region of interest" description="Disordered" evidence="1">
    <location>
        <begin position="372"/>
        <end position="459"/>
    </location>
</feature>
<dbReference type="GO" id="GO:0003924">
    <property type="term" value="F:GTPase activity"/>
    <property type="evidence" value="ECO:0007669"/>
    <property type="project" value="InterPro"/>
</dbReference>
<dbReference type="SMART" id="SM00175">
    <property type="entry name" value="RAB"/>
    <property type="match status" value="1"/>
</dbReference>
<evidence type="ECO:0000313" key="2">
    <source>
        <dbReference type="EMBL" id="GAQ05613.1"/>
    </source>
</evidence>
<feature type="compositionally biased region" description="Low complexity" evidence="1">
    <location>
        <begin position="197"/>
        <end position="206"/>
    </location>
</feature>
<feature type="region of interest" description="Disordered" evidence="1">
    <location>
        <begin position="501"/>
        <end position="533"/>
    </location>
</feature>
<dbReference type="Proteomes" id="UP000051487">
    <property type="component" value="Unassembled WGS sequence"/>
</dbReference>
<feature type="compositionally biased region" description="Basic and acidic residues" evidence="1">
    <location>
        <begin position="52"/>
        <end position="61"/>
    </location>
</feature>
<feature type="compositionally biased region" description="Basic and acidic residues" evidence="1">
    <location>
        <begin position="513"/>
        <end position="529"/>
    </location>
</feature>
<feature type="region of interest" description="Disordered" evidence="1">
    <location>
        <begin position="293"/>
        <end position="356"/>
    </location>
</feature>
<feature type="compositionally biased region" description="Basic residues" evidence="1">
    <location>
        <begin position="883"/>
        <end position="893"/>
    </location>
</feature>
<dbReference type="Pfam" id="PF00071">
    <property type="entry name" value="Ras"/>
    <property type="match status" value="1"/>
</dbReference>
<accession>A0AAN4PG79</accession>
<feature type="compositionally biased region" description="Low complexity" evidence="1">
    <location>
        <begin position="754"/>
        <end position="764"/>
    </location>
</feature>